<dbReference type="InterPro" id="IPR029061">
    <property type="entry name" value="THDP-binding"/>
</dbReference>
<evidence type="ECO:0000259" key="5">
    <source>
        <dbReference type="Pfam" id="PF02776"/>
    </source>
</evidence>
<proteinExistence type="predicted"/>
<dbReference type="GO" id="GO:0030976">
    <property type="term" value="F:thiamine pyrophosphate binding"/>
    <property type="evidence" value="ECO:0007669"/>
    <property type="project" value="InterPro"/>
</dbReference>
<keyword evidence="2" id="KW-0786">Thiamine pyrophosphate</keyword>
<gene>
    <name evidence="6" type="ORF">DPMN_187133</name>
</gene>
<evidence type="ECO:0000256" key="1">
    <source>
        <dbReference type="ARBA" id="ARBA00022793"/>
    </source>
</evidence>
<feature type="domain" description="Thiamine pyrophosphate enzyme N-terminal TPP-binding" evidence="5">
    <location>
        <begin position="66"/>
        <end position="145"/>
    </location>
</feature>
<evidence type="ECO:0000259" key="4">
    <source>
        <dbReference type="Pfam" id="PF02775"/>
    </source>
</evidence>
<dbReference type="GO" id="GO:0033980">
    <property type="term" value="F:phosphonopyruvate decarboxylase activity"/>
    <property type="evidence" value="ECO:0007669"/>
    <property type="project" value="InterPro"/>
</dbReference>
<feature type="domain" description="Thiamine pyrophosphate enzyme TPP-binding" evidence="4">
    <location>
        <begin position="354"/>
        <end position="491"/>
    </location>
</feature>
<organism evidence="6 7">
    <name type="scientific">Dreissena polymorpha</name>
    <name type="common">Zebra mussel</name>
    <name type="synonym">Mytilus polymorpha</name>
    <dbReference type="NCBI Taxonomy" id="45954"/>
    <lineage>
        <taxon>Eukaryota</taxon>
        <taxon>Metazoa</taxon>
        <taxon>Spiralia</taxon>
        <taxon>Lophotrochozoa</taxon>
        <taxon>Mollusca</taxon>
        <taxon>Bivalvia</taxon>
        <taxon>Autobranchia</taxon>
        <taxon>Heteroconchia</taxon>
        <taxon>Euheterodonta</taxon>
        <taxon>Imparidentia</taxon>
        <taxon>Neoheterodontei</taxon>
        <taxon>Myida</taxon>
        <taxon>Dreissenoidea</taxon>
        <taxon>Dreissenidae</taxon>
        <taxon>Dreissena</taxon>
    </lineage>
</organism>
<dbReference type="InterPro" id="IPR017684">
    <property type="entry name" value="Phosphono-pyrv_decarboxylase"/>
</dbReference>
<dbReference type="AlphaFoldDB" id="A0A9D4DQY9"/>
<dbReference type="NCBIfam" id="TIGR03297">
    <property type="entry name" value="Ppyr-DeCO2ase"/>
    <property type="match status" value="1"/>
</dbReference>
<dbReference type="PANTHER" id="PTHR42818:SF1">
    <property type="entry name" value="SULFOPYRUVATE DECARBOXYLASE"/>
    <property type="match status" value="1"/>
</dbReference>
<evidence type="ECO:0000256" key="3">
    <source>
        <dbReference type="ARBA" id="ARBA00023239"/>
    </source>
</evidence>
<evidence type="ECO:0000313" key="6">
    <source>
        <dbReference type="EMBL" id="KAH3752512.1"/>
    </source>
</evidence>
<dbReference type="PANTHER" id="PTHR42818">
    <property type="entry name" value="SULFOPYRUVATE DECARBOXYLASE SUBUNIT ALPHA"/>
    <property type="match status" value="1"/>
</dbReference>
<dbReference type="CDD" id="cd07035">
    <property type="entry name" value="TPP_PYR_POX_like"/>
    <property type="match status" value="1"/>
</dbReference>
<dbReference type="InterPro" id="IPR012001">
    <property type="entry name" value="Thiamin_PyroP_enz_TPP-bd_dom"/>
</dbReference>
<keyword evidence="1" id="KW-0210">Decarboxylase</keyword>
<dbReference type="EMBL" id="JAIWYP010000010">
    <property type="protein sequence ID" value="KAH3752512.1"/>
    <property type="molecule type" value="Genomic_DNA"/>
</dbReference>
<dbReference type="Pfam" id="PF02775">
    <property type="entry name" value="TPP_enzyme_C"/>
    <property type="match status" value="1"/>
</dbReference>
<evidence type="ECO:0008006" key="8">
    <source>
        <dbReference type="Google" id="ProtNLM"/>
    </source>
</evidence>
<accession>A0A9D4DQY9</accession>
<dbReference type="InterPro" id="IPR051818">
    <property type="entry name" value="TPP_dependent_decarboxylase"/>
</dbReference>
<evidence type="ECO:0000313" key="7">
    <source>
        <dbReference type="Proteomes" id="UP000828390"/>
    </source>
</evidence>
<dbReference type="Gene3D" id="3.40.50.970">
    <property type="match status" value="2"/>
</dbReference>
<reference evidence="6" key="2">
    <citation type="submission" date="2020-11" db="EMBL/GenBank/DDBJ databases">
        <authorList>
            <person name="McCartney M.A."/>
            <person name="Auch B."/>
            <person name="Kono T."/>
            <person name="Mallez S."/>
            <person name="Becker A."/>
            <person name="Gohl D.M."/>
            <person name="Silverstein K.A.T."/>
            <person name="Koren S."/>
            <person name="Bechman K.B."/>
            <person name="Herman A."/>
            <person name="Abrahante J.E."/>
            <person name="Garbe J."/>
        </authorList>
    </citation>
    <scope>NUCLEOTIDE SEQUENCE</scope>
    <source>
        <strain evidence="6">Duluth1</strain>
        <tissue evidence="6">Whole animal</tissue>
    </source>
</reference>
<comment type="caution">
    <text evidence="6">The sequence shown here is derived from an EMBL/GenBank/DDBJ whole genome shotgun (WGS) entry which is preliminary data.</text>
</comment>
<dbReference type="GO" id="GO:0032923">
    <property type="term" value="P:organic phosphonate biosynthetic process"/>
    <property type="evidence" value="ECO:0007669"/>
    <property type="project" value="InterPro"/>
</dbReference>
<dbReference type="InterPro" id="IPR011766">
    <property type="entry name" value="TPP_enzyme_TPP-bd"/>
</dbReference>
<dbReference type="Pfam" id="PF02776">
    <property type="entry name" value="TPP_enzyme_N"/>
    <property type="match status" value="1"/>
</dbReference>
<dbReference type="Proteomes" id="UP000828390">
    <property type="component" value="Unassembled WGS sequence"/>
</dbReference>
<protein>
    <recommendedName>
        <fullName evidence="8">2-hydroxyacyl-CoA lyase 2</fullName>
    </recommendedName>
</protein>
<name>A0A9D4DQY9_DREPO</name>
<sequence>MSLRRGLVLLPRLGSFCQSLMRGLHSSPPPFQTDPVKQYDQQKKLNEEAGELTELVRDFLDPATFFNQLRGIDINFFCGVPDSLLKDFCAYVTNNVSKENHLITANEGSAVALATGYHLATGKAAMVYLQNSGLGNTVNPLMSQANSGLGNTMNPLMSLANSGLGNTVNPLMSLANSGLGNTVNLLYSFKTLAWNSGLGNTLNPLMSLANSGLGNTNSGLGNTVNPLMSLAVPAVYSIPMLMLIGWRGEPGKRDEPQHITQGKTTPGLLAALGIPFQPLPDYEEGAGLVLQSARHYLDSHKGPYALLVRRQTFSPYKLPKLPPVFPLSREKALQLIIDGLGPKDVIVGTTGMLSRELYEYRVAREDGHERDFLTVGSMGHASSIALGIAIQKHNRQIICLDGDGSVIMHMGALATIGQHGPENLKHVIINNGSHDSVGGQPTDAGNHDNFNFGAIARGCGYREAFVAITQEEVIKGIAKLRAAKGPVLLEIKTRTGARKDLGRPKTKPLENKDDFMHFLALSK</sequence>
<keyword evidence="3" id="KW-0456">Lyase</keyword>
<dbReference type="FunFam" id="3.40.50.970:FF:000101">
    <property type="entry name" value="Putative phosphonopyruvate decarboxylase"/>
    <property type="match status" value="1"/>
</dbReference>
<dbReference type="CDD" id="cd03371">
    <property type="entry name" value="TPP_PpyrDC"/>
    <property type="match status" value="1"/>
</dbReference>
<evidence type="ECO:0000256" key="2">
    <source>
        <dbReference type="ARBA" id="ARBA00023052"/>
    </source>
</evidence>
<dbReference type="SUPFAM" id="SSF52518">
    <property type="entry name" value="Thiamin diphosphate-binding fold (THDP-binding)"/>
    <property type="match status" value="3"/>
</dbReference>
<reference evidence="6" key="1">
    <citation type="journal article" date="2019" name="bioRxiv">
        <title>The Genome of the Zebra Mussel, Dreissena polymorpha: A Resource for Invasive Species Research.</title>
        <authorList>
            <person name="McCartney M.A."/>
            <person name="Auch B."/>
            <person name="Kono T."/>
            <person name="Mallez S."/>
            <person name="Zhang Y."/>
            <person name="Obille A."/>
            <person name="Becker A."/>
            <person name="Abrahante J.E."/>
            <person name="Garbe J."/>
            <person name="Badalamenti J.P."/>
            <person name="Herman A."/>
            <person name="Mangelson H."/>
            <person name="Liachko I."/>
            <person name="Sullivan S."/>
            <person name="Sone E.D."/>
            <person name="Koren S."/>
            <person name="Silverstein K.A.T."/>
            <person name="Beckman K.B."/>
            <person name="Gohl D.M."/>
        </authorList>
    </citation>
    <scope>NUCLEOTIDE SEQUENCE</scope>
    <source>
        <strain evidence="6">Duluth1</strain>
        <tissue evidence="6">Whole animal</tissue>
    </source>
</reference>
<keyword evidence="7" id="KW-1185">Reference proteome</keyword>